<name>A0A1U7JER6_9HYPH</name>
<feature type="active site" description="Proton donor/acceptor" evidence="9">
    <location>
        <position position="175"/>
    </location>
</feature>
<evidence type="ECO:0000256" key="7">
    <source>
        <dbReference type="ARBA" id="ARBA00022984"/>
    </source>
</evidence>
<protein>
    <recommendedName>
        <fullName evidence="10">L,D-TPase catalytic domain-containing protein</fullName>
    </recommendedName>
</protein>
<keyword evidence="3" id="KW-0328">Glycosyltransferase</keyword>
<comment type="similarity">
    <text evidence="2">Belongs to the YkuD family.</text>
</comment>
<dbReference type="GO" id="GO:0008360">
    <property type="term" value="P:regulation of cell shape"/>
    <property type="evidence" value="ECO:0007669"/>
    <property type="project" value="UniProtKB-UniRule"/>
</dbReference>
<dbReference type="Pfam" id="PF03734">
    <property type="entry name" value="YkuD"/>
    <property type="match status" value="1"/>
</dbReference>
<dbReference type="Proteomes" id="UP000185783">
    <property type="component" value="Unassembled WGS sequence"/>
</dbReference>
<organism evidence="11 12">
    <name type="scientific">Pseudovibrio exalbescens</name>
    <dbReference type="NCBI Taxonomy" id="197461"/>
    <lineage>
        <taxon>Bacteria</taxon>
        <taxon>Pseudomonadati</taxon>
        <taxon>Pseudomonadota</taxon>
        <taxon>Alphaproteobacteria</taxon>
        <taxon>Hyphomicrobiales</taxon>
        <taxon>Stappiaceae</taxon>
        <taxon>Pseudovibrio</taxon>
    </lineage>
</organism>
<sequence length="222" mass="24770">MTRRGFLVGSSALLLAGCQTTSSRAPRVQADLRKDPYYLAMYGPMPEEKFPIPAVDLNKVSDDRFLRQVVPYTGPEPAGTIVVDPAERFLYLVRGDGNAMRYGVGVGRAGFGWAGNARVQYKRQWPRWTPPADMIKRRPELEKYRYGMEPGLGNPLGARALYLFDNGVDTLYRIHGTNEDWSIGRNVSSGCIRLFNQDIIDLYNRVPDGSPVIVRSAPATTV</sequence>
<dbReference type="RefSeq" id="WP_028482830.1">
    <property type="nucleotide sequence ID" value="NZ_LVVZ01000022.1"/>
</dbReference>
<accession>A0A1U7JER6</accession>
<evidence type="ECO:0000313" key="11">
    <source>
        <dbReference type="EMBL" id="OKL43246.1"/>
    </source>
</evidence>
<dbReference type="Gene3D" id="2.40.440.10">
    <property type="entry name" value="L,D-transpeptidase catalytic domain-like"/>
    <property type="match status" value="1"/>
</dbReference>
<evidence type="ECO:0000256" key="3">
    <source>
        <dbReference type="ARBA" id="ARBA00022676"/>
    </source>
</evidence>
<comment type="pathway">
    <text evidence="1 9">Cell wall biogenesis; peptidoglycan biosynthesis.</text>
</comment>
<dbReference type="PROSITE" id="PS52029">
    <property type="entry name" value="LD_TPASE"/>
    <property type="match status" value="1"/>
</dbReference>
<feature type="domain" description="L,D-TPase catalytic" evidence="10">
    <location>
        <begin position="79"/>
        <end position="215"/>
    </location>
</feature>
<evidence type="ECO:0000256" key="6">
    <source>
        <dbReference type="ARBA" id="ARBA00022960"/>
    </source>
</evidence>
<keyword evidence="8 9" id="KW-0961">Cell wall biogenesis/degradation</keyword>
<dbReference type="GO" id="GO:0016757">
    <property type="term" value="F:glycosyltransferase activity"/>
    <property type="evidence" value="ECO:0007669"/>
    <property type="project" value="UniProtKB-KW"/>
</dbReference>
<dbReference type="PROSITE" id="PS51257">
    <property type="entry name" value="PROKAR_LIPOPROTEIN"/>
    <property type="match status" value="1"/>
</dbReference>
<dbReference type="InterPro" id="IPR005490">
    <property type="entry name" value="LD_TPept_cat_dom"/>
</dbReference>
<dbReference type="PANTHER" id="PTHR30582:SF24">
    <property type="entry name" value="L,D-TRANSPEPTIDASE ERFK_SRFK-RELATED"/>
    <property type="match status" value="1"/>
</dbReference>
<dbReference type="InterPro" id="IPR050979">
    <property type="entry name" value="LD-transpeptidase"/>
</dbReference>
<dbReference type="AlphaFoldDB" id="A0A1U7JER6"/>
<keyword evidence="5" id="KW-0378">Hydrolase</keyword>
<reference evidence="11 12" key="1">
    <citation type="submission" date="2016-03" db="EMBL/GenBank/DDBJ databases">
        <title>Genome sequence of Nesiotobacter sp. nov., a moderately halophilic alphaproteobacterium isolated from the Yellow Sea, China.</title>
        <authorList>
            <person name="Zhang G."/>
            <person name="Zhang R."/>
        </authorList>
    </citation>
    <scope>NUCLEOTIDE SEQUENCE [LARGE SCALE GENOMIC DNA]</scope>
    <source>
        <strain evidence="11 12">WB1-6</strain>
    </source>
</reference>
<evidence type="ECO:0000256" key="9">
    <source>
        <dbReference type="PROSITE-ProRule" id="PRU01373"/>
    </source>
</evidence>
<evidence type="ECO:0000256" key="5">
    <source>
        <dbReference type="ARBA" id="ARBA00022801"/>
    </source>
</evidence>
<dbReference type="GO" id="GO:0018104">
    <property type="term" value="P:peptidoglycan-protein cross-linking"/>
    <property type="evidence" value="ECO:0007669"/>
    <property type="project" value="TreeGrafter"/>
</dbReference>
<keyword evidence="7 9" id="KW-0573">Peptidoglycan synthesis</keyword>
<evidence type="ECO:0000256" key="8">
    <source>
        <dbReference type="ARBA" id="ARBA00023316"/>
    </source>
</evidence>
<proteinExistence type="inferred from homology"/>
<evidence type="ECO:0000256" key="4">
    <source>
        <dbReference type="ARBA" id="ARBA00022679"/>
    </source>
</evidence>
<keyword evidence="4" id="KW-0808">Transferase</keyword>
<evidence type="ECO:0000256" key="2">
    <source>
        <dbReference type="ARBA" id="ARBA00005992"/>
    </source>
</evidence>
<evidence type="ECO:0000256" key="1">
    <source>
        <dbReference type="ARBA" id="ARBA00004752"/>
    </source>
</evidence>
<dbReference type="GO" id="GO:0071555">
    <property type="term" value="P:cell wall organization"/>
    <property type="evidence" value="ECO:0007669"/>
    <property type="project" value="UniProtKB-UniRule"/>
</dbReference>
<evidence type="ECO:0000313" key="12">
    <source>
        <dbReference type="Proteomes" id="UP000185783"/>
    </source>
</evidence>
<keyword evidence="12" id="KW-1185">Reference proteome</keyword>
<comment type="caution">
    <text evidence="11">The sequence shown here is derived from an EMBL/GenBank/DDBJ whole genome shotgun (WGS) entry which is preliminary data.</text>
</comment>
<dbReference type="SUPFAM" id="SSF141523">
    <property type="entry name" value="L,D-transpeptidase catalytic domain-like"/>
    <property type="match status" value="1"/>
</dbReference>
<dbReference type="FunFam" id="2.40.440.10:FF:000002">
    <property type="entry name" value="L,D-transpeptidase ErfK/SrfK"/>
    <property type="match status" value="1"/>
</dbReference>
<dbReference type="PANTHER" id="PTHR30582">
    <property type="entry name" value="L,D-TRANSPEPTIDASE"/>
    <property type="match status" value="1"/>
</dbReference>
<dbReference type="STRING" id="197461.A3843_14995"/>
<dbReference type="GO" id="GO:0005576">
    <property type="term" value="C:extracellular region"/>
    <property type="evidence" value="ECO:0007669"/>
    <property type="project" value="TreeGrafter"/>
</dbReference>
<dbReference type="CDD" id="cd16913">
    <property type="entry name" value="YkuD_like"/>
    <property type="match status" value="1"/>
</dbReference>
<keyword evidence="6 9" id="KW-0133">Cell shape</keyword>
<gene>
    <name evidence="11" type="ORF">A3843_14995</name>
</gene>
<dbReference type="InterPro" id="IPR038063">
    <property type="entry name" value="Transpep_catalytic_dom"/>
</dbReference>
<dbReference type="OrthoDB" id="9795305at2"/>
<dbReference type="EMBL" id="LVVZ01000022">
    <property type="protein sequence ID" value="OKL43246.1"/>
    <property type="molecule type" value="Genomic_DNA"/>
</dbReference>
<feature type="active site" description="Nucleophile" evidence="9">
    <location>
        <position position="191"/>
    </location>
</feature>
<dbReference type="UniPathway" id="UPA00219"/>
<evidence type="ECO:0000259" key="10">
    <source>
        <dbReference type="PROSITE" id="PS52029"/>
    </source>
</evidence>
<dbReference type="GO" id="GO:0071972">
    <property type="term" value="F:peptidoglycan L,D-transpeptidase activity"/>
    <property type="evidence" value="ECO:0007669"/>
    <property type="project" value="TreeGrafter"/>
</dbReference>